<evidence type="ECO:0000313" key="1">
    <source>
        <dbReference type="EMBL" id="CAF4907389.1"/>
    </source>
</evidence>
<dbReference type="AlphaFoldDB" id="A0A821VIK5"/>
<dbReference type="EMBL" id="CAJOBZ010000042">
    <property type="protein sequence ID" value="CAF4907389.1"/>
    <property type="molecule type" value="Genomic_DNA"/>
</dbReference>
<gene>
    <name evidence="1" type="ORF">PMACD_LOCUS11822</name>
</gene>
<name>A0A821VIK5_9NEOP</name>
<evidence type="ECO:0000313" key="2">
    <source>
        <dbReference type="Proteomes" id="UP000663880"/>
    </source>
</evidence>
<proteinExistence type="predicted"/>
<dbReference type="PANTHER" id="PTHR21261:SF6">
    <property type="entry name" value="BEATEN PATH IIA-RELATED"/>
    <property type="match status" value="1"/>
</dbReference>
<protein>
    <submittedName>
        <fullName evidence="1">Uncharacterized protein</fullName>
    </submittedName>
</protein>
<reference evidence="1" key="1">
    <citation type="submission" date="2021-02" db="EMBL/GenBank/DDBJ databases">
        <authorList>
            <person name="Steward A R."/>
        </authorList>
    </citation>
    <scope>NUCLEOTIDE SEQUENCE</scope>
</reference>
<sequence length="235" mass="25787">MGLFALLYSTAELERVKPAHKMWLQSIGLKLARSNQSQVVLTRVSFGLSGNFSCEVTADAPSFATSIVSNTMDVVVLPASSPMIHTSQHYYMPGDILRGNCSSGPSRPPAELTFFINDIPVTPGLHNSQTASDGLFFSELFVQVHLWPAHYERGAPILRCEAKVADLYRENSAVALYSANSDPKIERVDHAAGNAIRLIEGSLRLCYGLRGHLQRQFPLGHSESLFSLVMRLIGL</sequence>
<dbReference type="PANTHER" id="PTHR21261">
    <property type="entry name" value="BEAT PROTEIN"/>
    <property type="match status" value="1"/>
</dbReference>
<organism evidence="1 2">
    <name type="scientific">Pieris macdunnoughi</name>
    <dbReference type="NCBI Taxonomy" id="345717"/>
    <lineage>
        <taxon>Eukaryota</taxon>
        <taxon>Metazoa</taxon>
        <taxon>Ecdysozoa</taxon>
        <taxon>Arthropoda</taxon>
        <taxon>Hexapoda</taxon>
        <taxon>Insecta</taxon>
        <taxon>Pterygota</taxon>
        <taxon>Neoptera</taxon>
        <taxon>Endopterygota</taxon>
        <taxon>Lepidoptera</taxon>
        <taxon>Glossata</taxon>
        <taxon>Ditrysia</taxon>
        <taxon>Papilionoidea</taxon>
        <taxon>Pieridae</taxon>
        <taxon>Pierinae</taxon>
        <taxon>Pieris</taxon>
    </lineage>
</organism>
<keyword evidence="2" id="KW-1185">Reference proteome</keyword>
<comment type="caution">
    <text evidence="1">The sequence shown here is derived from an EMBL/GenBank/DDBJ whole genome shotgun (WGS) entry which is preliminary data.</text>
</comment>
<dbReference type="Proteomes" id="UP000663880">
    <property type="component" value="Unassembled WGS sequence"/>
</dbReference>
<accession>A0A821VIK5</accession>
<dbReference type="OrthoDB" id="6333371at2759"/>